<protein>
    <submittedName>
        <fullName evidence="1">Uncharacterized protein</fullName>
    </submittedName>
</protein>
<evidence type="ECO:0000313" key="1">
    <source>
        <dbReference type="EMBL" id="CAK6445076.1"/>
    </source>
</evidence>
<keyword evidence="2" id="KW-1185">Reference proteome</keyword>
<evidence type="ECO:0000313" key="2">
    <source>
        <dbReference type="Proteomes" id="UP001314169"/>
    </source>
</evidence>
<dbReference type="Proteomes" id="UP001314169">
    <property type="component" value="Chromosome 4"/>
</dbReference>
<organism evidence="1 2">
    <name type="scientific">Pipistrellus nathusii</name>
    <name type="common">Nathusius' pipistrelle</name>
    <dbReference type="NCBI Taxonomy" id="59473"/>
    <lineage>
        <taxon>Eukaryota</taxon>
        <taxon>Metazoa</taxon>
        <taxon>Chordata</taxon>
        <taxon>Craniata</taxon>
        <taxon>Vertebrata</taxon>
        <taxon>Euteleostomi</taxon>
        <taxon>Mammalia</taxon>
        <taxon>Eutheria</taxon>
        <taxon>Laurasiatheria</taxon>
        <taxon>Chiroptera</taxon>
        <taxon>Yangochiroptera</taxon>
        <taxon>Vespertilionidae</taxon>
        <taxon>Pipistrellus</taxon>
    </lineage>
</organism>
<dbReference type="EMBL" id="OY882861">
    <property type="protein sequence ID" value="CAK6445076.1"/>
    <property type="molecule type" value="Genomic_DNA"/>
</dbReference>
<name>A0ABP0A889_PIPNA</name>
<sequence length="116" mass="13348">MDKASAWGLKGSGFDSGQGHVPWLLAYPQYGMCKRQLIDDTLSSLFLTLYLSPFLSVQNKIYFFKKIKIKKFSSIDGILFVLSSYKNNDPNAEDLLFYFKIQLLCYNHKVFKISSL</sequence>
<reference evidence="1" key="1">
    <citation type="submission" date="2023-12" db="EMBL/GenBank/DDBJ databases">
        <authorList>
            <person name="Brown T."/>
        </authorList>
    </citation>
    <scope>NUCLEOTIDE SEQUENCE</scope>
</reference>
<proteinExistence type="predicted"/>
<accession>A0ABP0A889</accession>
<gene>
    <name evidence="1" type="ORF">MPIPNATIZW_LOCUS13382</name>
</gene>